<keyword evidence="3" id="KW-1185">Reference proteome</keyword>
<dbReference type="CDD" id="cd00865">
    <property type="entry name" value="PEBP_bact_arch"/>
    <property type="match status" value="1"/>
</dbReference>
<keyword evidence="1" id="KW-0732">Signal</keyword>
<dbReference type="PANTHER" id="PTHR30289:SF1">
    <property type="entry name" value="PEBP (PHOSPHATIDYLETHANOLAMINE-BINDING PROTEIN) FAMILY PROTEIN"/>
    <property type="match status" value="1"/>
</dbReference>
<evidence type="ECO:0000313" key="3">
    <source>
        <dbReference type="Proteomes" id="UP000679352"/>
    </source>
</evidence>
<reference evidence="2" key="1">
    <citation type="submission" date="2021-06" db="EMBL/GenBank/DDBJ databases">
        <authorList>
            <person name="Lee C.-S."/>
            <person name="Jin L."/>
        </authorList>
    </citation>
    <scope>NUCLEOTIDE SEQUENCE</scope>
    <source>
        <strain evidence="2">Con5</strain>
        <plasmid evidence="2">p1</plasmid>
    </source>
</reference>
<dbReference type="AlphaFoldDB" id="A0A975S3H4"/>
<dbReference type="EMBL" id="CP076362">
    <property type="protein sequence ID" value="QWK92225.1"/>
    <property type="molecule type" value="Genomic_DNA"/>
</dbReference>
<dbReference type="NCBIfam" id="TIGR00481">
    <property type="entry name" value="YbhB/YbcL family Raf kinase inhibitor-like protein"/>
    <property type="match status" value="1"/>
</dbReference>
<organism evidence="2 3">
    <name type="scientific">Gemmobacter fulvus</name>
    <dbReference type="NCBI Taxonomy" id="2840474"/>
    <lineage>
        <taxon>Bacteria</taxon>
        <taxon>Pseudomonadati</taxon>
        <taxon>Pseudomonadota</taxon>
        <taxon>Alphaproteobacteria</taxon>
        <taxon>Rhodobacterales</taxon>
        <taxon>Paracoccaceae</taxon>
        <taxon>Gemmobacter</taxon>
    </lineage>
</organism>
<dbReference type="SUPFAM" id="SSF49777">
    <property type="entry name" value="PEBP-like"/>
    <property type="match status" value="1"/>
</dbReference>
<feature type="signal peptide" evidence="1">
    <location>
        <begin position="1"/>
        <end position="26"/>
    </location>
</feature>
<keyword evidence="2" id="KW-0614">Plasmid</keyword>
<dbReference type="Gene3D" id="3.90.280.10">
    <property type="entry name" value="PEBP-like"/>
    <property type="match status" value="1"/>
</dbReference>
<dbReference type="InterPro" id="IPR036610">
    <property type="entry name" value="PEBP-like_sf"/>
</dbReference>
<dbReference type="Proteomes" id="UP000679352">
    <property type="component" value="Plasmid p1"/>
</dbReference>
<feature type="chain" id="PRO_5037539091" evidence="1">
    <location>
        <begin position="27"/>
        <end position="187"/>
    </location>
</feature>
<name>A0A975S3H4_9RHOB</name>
<dbReference type="PANTHER" id="PTHR30289">
    <property type="entry name" value="UNCHARACTERIZED PROTEIN YBCL-RELATED"/>
    <property type="match status" value="1"/>
</dbReference>
<accession>A0A975S3H4</accession>
<proteinExistence type="predicted"/>
<geneLocation type="plasmid" evidence="2 3">
    <name>p1</name>
</geneLocation>
<sequence>MTKMPRRPAVIALTLLAHAYAPPARADMTLMSADIADGQIVTTDQVLDGFGCAGSNMAPSLSWDGAPEGTQSFVVTAYDPDAPTGSGWWHWSVFNIPAEITSLPEGSGSPEHPLPSGAIAARNDFSRNDFGGFCPPVGDEPHHYVFTVYAMPQAALPLDETASGAMVGYYTNSGSLARASITAVFGR</sequence>
<gene>
    <name evidence="2" type="ORF">KM031_18190</name>
</gene>
<dbReference type="KEGG" id="gfu:KM031_18190"/>
<dbReference type="Pfam" id="PF01161">
    <property type="entry name" value="PBP"/>
    <property type="match status" value="1"/>
</dbReference>
<dbReference type="InterPro" id="IPR005247">
    <property type="entry name" value="YbhB_YbcL/LppC-like"/>
</dbReference>
<dbReference type="InterPro" id="IPR008914">
    <property type="entry name" value="PEBP"/>
</dbReference>
<evidence type="ECO:0000313" key="2">
    <source>
        <dbReference type="EMBL" id="QWK92225.1"/>
    </source>
</evidence>
<evidence type="ECO:0000256" key="1">
    <source>
        <dbReference type="SAM" id="SignalP"/>
    </source>
</evidence>
<dbReference type="RefSeq" id="WP_246567054.1">
    <property type="nucleotide sequence ID" value="NZ_CP076362.1"/>
</dbReference>
<protein>
    <submittedName>
        <fullName evidence="2">YbhB/YbcL family Raf kinase inhibitor-like protein</fullName>
    </submittedName>
</protein>